<evidence type="ECO:0000313" key="2">
    <source>
        <dbReference type="EMBL" id="MBW4661021.1"/>
    </source>
</evidence>
<comment type="caution">
    <text evidence="2">The sequence shown here is derived from an EMBL/GenBank/DDBJ whole genome shotgun (WGS) entry which is preliminary data.</text>
</comment>
<reference evidence="2" key="2">
    <citation type="journal article" date="2022" name="Microbiol. Resour. Announc.">
        <title>Metagenome Sequencing to Explore Phylogenomics of Terrestrial Cyanobacteria.</title>
        <authorList>
            <person name="Ward R.D."/>
            <person name="Stajich J.E."/>
            <person name="Johansen J.R."/>
            <person name="Huntemann M."/>
            <person name="Clum A."/>
            <person name="Foster B."/>
            <person name="Foster B."/>
            <person name="Roux S."/>
            <person name="Palaniappan K."/>
            <person name="Varghese N."/>
            <person name="Mukherjee S."/>
            <person name="Reddy T.B.K."/>
            <person name="Daum C."/>
            <person name="Copeland A."/>
            <person name="Chen I.A."/>
            <person name="Ivanova N.N."/>
            <person name="Kyrpides N.C."/>
            <person name="Shapiro N."/>
            <person name="Eloe-Fadrosh E.A."/>
            <person name="Pietrasiak N."/>
        </authorList>
    </citation>
    <scope>NUCLEOTIDE SEQUENCE</scope>
    <source>
        <strain evidence="2">UHER 2000/2452</strain>
    </source>
</reference>
<reference evidence="2" key="1">
    <citation type="submission" date="2021-05" db="EMBL/GenBank/DDBJ databases">
        <authorList>
            <person name="Pietrasiak N."/>
            <person name="Ward R."/>
            <person name="Stajich J.E."/>
            <person name="Kurbessoian T."/>
        </authorList>
    </citation>
    <scope>NUCLEOTIDE SEQUENCE</scope>
    <source>
        <strain evidence="2">UHER 2000/2452</strain>
    </source>
</reference>
<evidence type="ECO:0000256" key="1">
    <source>
        <dbReference type="ARBA" id="ARBA00023172"/>
    </source>
</evidence>
<dbReference type="Proteomes" id="UP000757435">
    <property type="component" value="Unassembled WGS sequence"/>
</dbReference>
<keyword evidence="1" id="KW-0233">DNA recombination</keyword>
<dbReference type="InterPro" id="IPR011010">
    <property type="entry name" value="DNA_brk_join_enz"/>
</dbReference>
<organism evidence="2 3">
    <name type="scientific">Drouetiella hepatica Uher 2000/2452</name>
    <dbReference type="NCBI Taxonomy" id="904376"/>
    <lineage>
        <taxon>Bacteria</taxon>
        <taxon>Bacillati</taxon>
        <taxon>Cyanobacteriota</taxon>
        <taxon>Cyanophyceae</taxon>
        <taxon>Oculatellales</taxon>
        <taxon>Oculatellaceae</taxon>
        <taxon>Drouetiella</taxon>
    </lineage>
</organism>
<dbReference type="GO" id="GO:0015074">
    <property type="term" value="P:DNA integration"/>
    <property type="evidence" value="ECO:0007669"/>
    <property type="project" value="InterPro"/>
</dbReference>
<dbReference type="EMBL" id="JAHHHD010000028">
    <property type="protein sequence ID" value="MBW4661021.1"/>
    <property type="molecule type" value="Genomic_DNA"/>
</dbReference>
<accession>A0A951QFQ5</accession>
<dbReference type="GO" id="GO:0003677">
    <property type="term" value="F:DNA binding"/>
    <property type="evidence" value="ECO:0007669"/>
    <property type="project" value="InterPro"/>
</dbReference>
<sequence length="366" mass="41939">MPDLDKLLSAANDRLRVARLGVAIEFRGKNLNIYLRATLPPQPGNDRLTPYQQRVALKMRASPESLKLAESQAKLIGAELNLGQFDWAKWGGPEDEGLTIGHWLEKFEAAFWGRRGRTNASETHWNQDYRFEFARLDKAVSLTTDLLIETLIAKTEPNSRTRQRCTKAYAALAKFAGLEAEGIRRMKGSYSNFMSAAQRDLPSDEAIVQWRGWLVEHQPQWAWIYGMIAAYGLRPHEVFHVNLEKFPDIRVKDETKTGGRYAVALQPQWAIDWGLDKPRMPGITIDGTESNIKLGGKISRFFLNHPIPFRAYDLRHCWARRAVERSIPPDVAAHLMGHSLKIHLITYRRWIGDQVYLDVAKRILRD</sequence>
<dbReference type="InterPro" id="IPR013762">
    <property type="entry name" value="Integrase-like_cat_sf"/>
</dbReference>
<dbReference type="GO" id="GO:0006310">
    <property type="term" value="P:DNA recombination"/>
    <property type="evidence" value="ECO:0007669"/>
    <property type="project" value="UniProtKB-KW"/>
</dbReference>
<proteinExistence type="predicted"/>
<gene>
    <name evidence="2" type="ORF">KME15_20280</name>
</gene>
<dbReference type="SUPFAM" id="SSF56349">
    <property type="entry name" value="DNA breaking-rejoining enzymes"/>
    <property type="match status" value="1"/>
</dbReference>
<evidence type="ECO:0000313" key="3">
    <source>
        <dbReference type="Proteomes" id="UP000757435"/>
    </source>
</evidence>
<dbReference type="Gene3D" id="1.10.443.10">
    <property type="entry name" value="Intergrase catalytic core"/>
    <property type="match status" value="1"/>
</dbReference>
<name>A0A951QFQ5_9CYAN</name>
<dbReference type="AlphaFoldDB" id="A0A951QFQ5"/>
<protein>
    <submittedName>
        <fullName evidence="2">Integrase</fullName>
    </submittedName>
</protein>